<gene>
    <name evidence="1" type="ORF">LCGC14_2196240</name>
</gene>
<sequence length="69" mass="7634">MSQVTEMRCKHGFFVRKEGKRLKPPVCGCKEIDICLGCGKEDCDGCPCGTGMTVHEADEDPDLLSKRPF</sequence>
<evidence type="ECO:0000313" key="1">
    <source>
        <dbReference type="EMBL" id="KKL61343.1"/>
    </source>
</evidence>
<comment type="caution">
    <text evidence="1">The sequence shown here is derived from an EMBL/GenBank/DDBJ whole genome shotgun (WGS) entry which is preliminary data.</text>
</comment>
<protein>
    <submittedName>
        <fullName evidence="1">Uncharacterized protein</fullName>
    </submittedName>
</protein>
<organism evidence="1">
    <name type="scientific">marine sediment metagenome</name>
    <dbReference type="NCBI Taxonomy" id="412755"/>
    <lineage>
        <taxon>unclassified sequences</taxon>
        <taxon>metagenomes</taxon>
        <taxon>ecological metagenomes</taxon>
    </lineage>
</organism>
<proteinExistence type="predicted"/>
<dbReference type="EMBL" id="LAZR01028849">
    <property type="protein sequence ID" value="KKL61343.1"/>
    <property type="molecule type" value="Genomic_DNA"/>
</dbReference>
<accession>A0A0F9DI32</accession>
<dbReference type="AlphaFoldDB" id="A0A0F9DI32"/>
<reference evidence="1" key="1">
    <citation type="journal article" date="2015" name="Nature">
        <title>Complex archaea that bridge the gap between prokaryotes and eukaryotes.</title>
        <authorList>
            <person name="Spang A."/>
            <person name="Saw J.H."/>
            <person name="Jorgensen S.L."/>
            <person name="Zaremba-Niedzwiedzka K."/>
            <person name="Martijn J."/>
            <person name="Lind A.E."/>
            <person name="van Eijk R."/>
            <person name="Schleper C."/>
            <person name="Guy L."/>
            <person name="Ettema T.J."/>
        </authorList>
    </citation>
    <scope>NUCLEOTIDE SEQUENCE</scope>
</reference>
<name>A0A0F9DI32_9ZZZZ</name>